<dbReference type="PANTHER" id="PTHR15020">
    <property type="entry name" value="FLAVIN REDUCTASE-RELATED"/>
    <property type="match status" value="1"/>
</dbReference>
<evidence type="ECO:0000256" key="1">
    <source>
        <dbReference type="SAM" id="SignalP"/>
    </source>
</evidence>
<dbReference type="InterPro" id="IPR036291">
    <property type="entry name" value="NAD(P)-bd_dom_sf"/>
</dbReference>
<keyword evidence="1" id="KW-0732">Signal</keyword>
<dbReference type="AlphaFoldDB" id="A0A6U0FCZ5"/>
<dbReference type="EMBL" id="HBGV01003655">
    <property type="protein sequence ID" value="CAD9474998.1"/>
    <property type="molecule type" value="Transcribed_RNA"/>
</dbReference>
<dbReference type="Gene3D" id="3.40.50.720">
    <property type="entry name" value="NAD(P)-binding Rossmann-like Domain"/>
    <property type="match status" value="1"/>
</dbReference>
<reference evidence="3" key="1">
    <citation type="submission" date="2021-01" db="EMBL/GenBank/DDBJ databases">
        <authorList>
            <person name="Corre E."/>
            <person name="Pelletier E."/>
            <person name="Niang G."/>
            <person name="Scheremetjew M."/>
            <person name="Finn R."/>
            <person name="Kale V."/>
            <person name="Holt S."/>
            <person name="Cochrane G."/>
            <person name="Meng A."/>
            <person name="Brown T."/>
            <person name="Cohen L."/>
        </authorList>
    </citation>
    <scope>NUCLEOTIDE SEQUENCE</scope>
    <source>
        <strain evidence="3">CCMP826</strain>
    </source>
</reference>
<gene>
    <name evidence="3" type="ORF">HTAM1171_LOCUS2238</name>
    <name evidence="4" type="ORF">HTAM1171_LOCUS2239</name>
</gene>
<accession>A0A6U0FCZ5</accession>
<dbReference type="PROSITE" id="PS51257">
    <property type="entry name" value="PROKAR_LIPOPROTEIN"/>
    <property type="match status" value="1"/>
</dbReference>
<dbReference type="EMBL" id="HBGV01003656">
    <property type="protein sequence ID" value="CAD9475002.1"/>
    <property type="molecule type" value="Transcribed_RNA"/>
</dbReference>
<evidence type="ECO:0000259" key="2">
    <source>
        <dbReference type="Pfam" id="PF13460"/>
    </source>
</evidence>
<dbReference type="InterPro" id="IPR016040">
    <property type="entry name" value="NAD(P)-bd_dom"/>
</dbReference>
<proteinExistence type="predicted"/>
<feature type="chain" id="PRO_5035585160" description="NAD(P)-binding domain-containing protein" evidence="1">
    <location>
        <begin position="20"/>
        <end position="287"/>
    </location>
</feature>
<organism evidence="3">
    <name type="scientific">Helicotheca tamesis</name>
    <dbReference type="NCBI Taxonomy" id="374047"/>
    <lineage>
        <taxon>Eukaryota</taxon>
        <taxon>Sar</taxon>
        <taxon>Stramenopiles</taxon>
        <taxon>Ochrophyta</taxon>
        <taxon>Bacillariophyta</taxon>
        <taxon>Mediophyceae</taxon>
        <taxon>Lithodesmiophycidae</taxon>
        <taxon>Lithodesmiales</taxon>
        <taxon>Lithodesmiaceae</taxon>
        <taxon>Helicotheca</taxon>
    </lineage>
</organism>
<dbReference type="PANTHER" id="PTHR15020:SF45">
    <property type="entry name" value="NAD(P)-BINDING DOMAIN-CONTAINING PROTEIN"/>
    <property type="match status" value="1"/>
</dbReference>
<evidence type="ECO:0000313" key="3">
    <source>
        <dbReference type="EMBL" id="CAD9474998.1"/>
    </source>
</evidence>
<dbReference type="Pfam" id="PF13460">
    <property type="entry name" value="NAD_binding_10"/>
    <property type="match status" value="1"/>
</dbReference>
<feature type="domain" description="NAD(P)-binding" evidence="2">
    <location>
        <begin position="54"/>
        <end position="252"/>
    </location>
</feature>
<name>A0A6U0FCZ5_9STRA</name>
<sequence>MRVLAPIFLALSTACVASSFTLPSTSFIRGNSVTTTKFASSSSALCMKTIAVIGASGLTAQECVYQALKDGDKVVGLTRNPSKLVIPKGSGGSKADQPFDDPNLTCIAGSVTNPADVAKVFENDIDGVIIALGGKTSDVGDTMLTDGTVNIINAMKEKGVKRLAVVTSIGAGDSKDQAPFFFKILMATAMKKIFNDKNNQEKAVEASGLDYCIVRPGGLTVDAPTGVINVIDGEAGSISRADVATFCLDAITVDDFPYIGKTPCISSVGGTSWVKDRSKAARGETEM</sequence>
<evidence type="ECO:0000313" key="4">
    <source>
        <dbReference type="EMBL" id="CAD9475002.1"/>
    </source>
</evidence>
<feature type="signal peptide" evidence="1">
    <location>
        <begin position="1"/>
        <end position="19"/>
    </location>
</feature>
<dbReference type="SUPFAM" id="SSF51735">
    <property type="entry name" value="NAD(P)-binding Rossmann-fold domains"/>
    <property type="match status" value="1"/>
</dbReference>
<protein>
    <recommendedName>
        <fullName evidence="2">NAD(P)-binding domain-containing protein</fullName>
    </recommendedName>
</protein>